<evidence type="ECO:0000259" key="6">
    <source>
        <dbReference type="Pfam" id="PF12696"/>
    </source>
</evidence>
<dbReference type="PANTHER" id="PTHR37937">
    <property type="entry name" value="CONJUGATIVE TRANSFER: DNA TRANSPORT"/>
    <property type="match status" value="1"/>
</dbReference>
<accession>C7LXV0</accession>
<protein>
    <recommendedName>
        <fullName evidence="6">TraD/TraG TraM recognition site domain-containing protein</fullName>
    </recommendedName>
</protein>
<dbReference type="Proteomes" id="UP000000771">
    <property type="component" value="Chromosome"/>
</dbReference>
<proteinExistence type="predicted"/>
<dbReference type="HOGENOM" id="CLU_690069_0_0_11"/>
<evidence type="ECO:0000256" key="5">
    <source>
        <dbReference type="ARBA" id="ARBA00023136"/>
    </source>
</evidence>
<keyword evidence="8" id="KW-1185">Reference proteome</keyword>
<evidence type="ECO:0000256" key="3">
    <source>
        <dbReference type="ARBA" id="ARBA00022692"/>
    </source>
</evidence>
<evidence type="ECO:0000313" key="8">
    <source>
        <dbReference type="Proteomes" id="UP000000771"/>
    </source>
</evidence>
<keyword evidence="4" id="KW-1133">Transmembrane helix</keyword>
<keyword evidence="5" id="KW-0472">Membrane</keyword>
<dbReference type="EMBL" id="CP001631">
    <property type="protein sequence ID" value="ACU53558.1"/>
    <property type="molecule type" value="Genomic_DNA"/>
</dbReference>
<comment type="subcellular location">
    <subcellularLocation>
        <location evidence="1">Cell membrane</location>
        <topology evidence="1">Multi-pass membrane protein</topology>
    </subcellularLocation>
</comment>
<sequence length="399" mass="42279">MFYLGYRDERPVFAAPTSHVLVLGPPRSGKTTRLVVPNARAFPGEVVVTSTKADVIEPLVVSGRTVLLWDPEGDAVEAAGLRRVAWSLVDAAKRYEDAVLGVDAYVEAALGRASGAERHWHDRARALLAPLVRAAATLGGTIDDVVAWVEARDVSEALGELDLQGERRALSGLASVLASEERERSAIFSTAHAALAAYRLGEAPAPERFDPERFVGSGAALVLVAPSASQRILAPIVVALLEQLRRVYYARARRGEPGRLGLVLDELANVAPIPSLGSILSEGVSQGIWLLAAVQDLAQVRERWPALERGLLTLFGTVAVLGGVGDAGTLAVLSTLLGSEDVLEVAVHEGARGRSRTVRRTRQARLEPAALRSLPRGSALIVELAGSSGMVALRGDPPL</sequence>
<dbReference type="SUPFAM" id="SSF52540">
    <property type="entry name" value="P-loop containing nucleoside triphosphate hydrolases"/>
    <property type="match status" value="1"/>
</dbReference>
<dbReference type="CDD" id="cd01127">
    <property type="entry name" value="TrwB_TraG_TraD_VirD4"/>
    <property type="match status" value="2"/>
</dbReference>
<dbReference type="Gene3D" id="3.40.50.300">
    <property type="entry name" value="P-loop containing nucleotide triphosphate hydrolases"/>
    <property type="match status" value="1"/>
</dbReference>
<dbReference type="AlphaFoldDB" id="C7LXV0"/>
<dbReference type="STRING" id="525909.Afer_0604"/>
<evidence type="ECO:0000256" key="4">
    <source>
        <dbReference type="ARBA" id="ARBA00022989"/>
    </source>
</evidence>
<dbReference type="InterPro" id="IPR032689">
    <property type="entry name" value="TraG-D_C"/>
</dbReference>
<name>C7LXV0_ACIFD</name>
<dbReference type="Pfam" id="PF12696">
    <property type="entry name" value="TraG-D_C"/>
    <property type="match status" value="1"/>
</dbReference>
<evidence type="ECO:0000256" key="2">
    <source>
        <dbReference type="ARBA" id="ARBA00022475"/>
    </source>
</evidence>
<evidence type="ECO:0000256" key="1">
    <source>
        <dbReference type="ARBA" id="ARBA00004651"/>
    </source>
</evidence>
<dbReference type="InterPro" id="IPR051539">
    <property type="entry name" value="T4SS-coupling_protein"/>
</dbReference>
<feature type="domain" description="TraD/TraG TraM recognition site" evidence="6">
    <location>
        <begin position="259"/>
        <end position="376"/>
    </location>
</feature>
<gene>
    <name evidence="7" type="ordered locus">Afer_0604</name>
</gene>
<dbReference type="PANTHER" id="PTHR37937:SF1">
    <property type="entry name" value="CONJUGATIVE TRANSFER: DNA TRANSPORT"/>
    <property type="match status" value="1"/>
</dbReference>
<organism evidence="7 8">
    <name type="scientific">Acidimicrobium ferrooxidans (strain DSM 10331 / JCM 15462 / NBRC 103882 / ICP)</name>
    <dbReference type="NCBI Taxonomy" id="525909"/>
    <lineage>
        <taxon>Bacteria</taxon>
        <taxon>Bacillati</taxon>
        <taxon>Actinomycetota</taxon>
        <taxon>Acidimicrobiia</taxon>
        <taxon>Acidimicrobiales</taxon>
        <taxon>Acidimicrobiaceae</taxon>
        <taxon>Acidimicrobium</taxon>
    </lineage>
</organism>
<dbReference type="KEGG" id="afo:Afer_0604"/>
<dbReference type="RefSeq" id="WP_015798053.1">
    <property type="nucleotide sequence ID" value="NC_013124.1"/>
</dbReference>
<evidence type="ECO:0000313" key="7">
    <source>
        <dbReference type="EMBL" id="ACU53558.1"/>
    </source>
</evidence>
<dbReference type="eggNOG" id="COG3505">
    <property type="taxonomic scope" value="Bacteria"/>
</dbReference>
<dbReference type="GO" id="GO:0005886">
    <property type="term" value="C:plasma membrane"/>
    <property type="evidence" value="ECO:0007669"/>
    <property type="project" value="UniProtKB-SubCell"/>
</dbReference>
<keyword evidence="3" id="KW-0812">Transmembrane</keyword>
<keyword evidence="2" id="KW-1003">Cell membrane</keyword>
<reference evidence="7 8" key="1">
    <citation type="journal article" date="2009" name="Stand. Genomic Sci.">
        <title>Complete genome sequence of Acidimicrobium ferrooxidans type strain (ICP).</title>
        <authorList>
            <person name="Clum A."/>
            <person name="Nolan M."/>
            <person name="Lang E."/>
            <person name="Glavina Del Rio T."/>
            <person name="Tice H."/>
            <person name="Copeland A."/>
            <person name="Cheng J.F."/>
            <person name="Lucas S."/>
            <person name="Chen F."/>
            <person name="Bruce D."/>
            <person name="Goodwin L."/>
            <person name="Pitluck S."/>
            <person name="Ivanova N."/>
            <person name="Mavrommatis K."/>
            <person name="Mikhailova N."/>
            <person name="Pati A."/>
            <person name="Chen A."/>
            <person name="Palaniappan K."/>
            <person name="Goker M."/>
            <person name="Spring S."/>
            <person name="Land M."/>
            <person name="Hauser L."/>
            <person name="Chang Y.J."/>
            <person name="Jeffries C.C."/>
            <person name="Chain P."/>
            <person name="Bristow J."/>
            <person name="Eisen J.A."/>
            <person name="Markowitz V."/>
            <person name="Hugenholtz P."/>
            <person name="Kyrpides N.C."/>
            <person name="Klenk H.P."/>
            <person name="Lapidus A."/>
        </authorList>
    </citation>
    <scope>NUCLEOTIDE SEQUENCE [LARGE SCALE GENOMIC DNA]</scope>
    <source>
        <strain evidence="8">DSM 10331 / JCM 15462 / NBRC 103882 / ICP</strain>
    </source>
</reference>
<dbReference type="InterPro" id="IPR027417">
    <property type="entry name" value="P-loop_NTPase"/>
</dbReference>